<keyword evidence="6" id="KW-0393">Immunoglobulin domain</keyword>
<dbReference type="GeneTree" id="ENSGT01150000287951"/>
<evidence type="ECO:0000256" key="1">
    <source>
        <dbReference type="ARBA" id="ARBA00004370"/>
    </source>
</evidence>
<reference evidence="11 12" key="1">
    <citation type="submission" date="2020-02" db="EMBL/GenBank/DDBJ databases">
        <title>Esox lucius (northern pike) genome, fEsoLuc1, primary haplotype.</title>
        <authorList>
            <person name="Myers G."/>
            <person name="Karagic N."/>
            <person name="Meyer A."/>
            <person name="Pippel M."/>
            <person name="Reichard M."/>
            <person name="Winkler S."/>
            <person name="Tracey A."/>
            <person name="Sims Y."/>
            <person name="Howe K."/>
            <person name="Rhie A."/>
            <person name="Formenti G."/>
            <person name="Durbin R."/>
            <person name="Fedrigo O."/>
            <person name="Jarvis E.D."/>
        </authorList>
    </citation>
    <scope>NUCLEOTIDE SEQUENCE [LARGE SCALE GENOMIC DNA]</scope>
</reference>
<dbReference type="GO" id="GO:0001817">
    <property type="term" value="P:regulation of cytokine production"/>
    <property type="evidence" value="ECO:0007669"/>
    <property type="project" value="TreeGrafter"/>
</dbReference>
<dbReference type="PANTHER" id="PTHR24100">
    <property type="entry name" value="BUTYROPHILIN"/>
    <property type="match status" value="1"/>
</dbReference>
<sequence>MKDYRRPVICLLLILLSVCRAQNEVQVVCQSESVVVEGDDAILHCSLRTTVSAVDGVVEWQRPDLQPKKVHFYRNLVDYNDDQNNIYRGRTSLFKEEMKNGNISLKLTGVKLCDAGNYTCFVPTLESQYNKQSVQLIVEKVFPEPIQSSWRSWWFDGPIGGLIVLIVVAVVLYILKNKGLLHWGREVNGDPQRNGTSQNSIPLLNRNAPPNGNQQNGTIPREANNAV</sequence>
<dbReference type="GO" id="GO:0009897">
    <property type="term" value="C:external side of plasma membrane"/>
    <property type="evidence" value="ECO:0007669"/>
    <property type="project" value="TreeGrafter"/>
</dbReference>
<dbReference type="GeneID" id="105010231"/>
<feature type="compositionally biased region" description="Polar residues" evidence="7">
    <location>
        <begin position="191"/>
        <end position="218"/>
    </location>
</feature>
<protein>
    <recommendedName>
        <fullName evidence="10">Ig-like domain-containing protein</fullName>
    </recommendedName>
</protein>
<evidence type="ECO:0000313" key="11">
    <source>
        <dbReference type="Ensembl" id="ENSELUP00000084845.1"/>
    </source>
</evidence>
<dbReference type="Gene3D" id="2.60.40.10">
    <property type="entry name" value="Immunoglobulins"/>
    <property type="match status" value="1"/>
</dbReference>
<keyword evidence="2 9" id="KW-0732">Signal</keyword>
<feature type="chain" id="PRO_5044281199" description="Ig-like domain-containing protein" evidence="9">
    <location>
        <begin position="22"/>
        <end position="227"/>
    </location>
</feature>
<dbReference type="Pfam" id="PF07686">
    <property type="entry name" value="V-set"/>
    <property type="match status" value="1"/>
</dbReference>
<dbReference type="GO" id="GO:1903037">
    <property type="term" value="P:regulation of leukocyte cell-cell adhesion"/>
    <property type="evidence" value="ECO:0007669"/>
    <property type="project" value="UniProtKB-ARBA"/>
</dbReference>
<dbReference type="AlphaFoldDB" id="A0AAY5K9B5"/>
<accession>A0AAY5K9B5</accession>
<dbReference type="RefSeq" id="XP_028973707.1">
    <property type="nucleotide sequence ID" value="XM_029117874.2"/>
</dbReference>
<feature type="domain" description="Ig-like" evidence="10">
    <location>
        <begin position="7"/>
        <end position="137"/>
    </location>
</feature>
<feature type="transmembrane region" description="Helical" evidence="8">
    <location>
        <begin position="153"/>
        <end position="175"/>
    </location>
</feature>
<dbReference type="InterPro" id="IPR007110">
    <property type="entry name" value="Ig-like_dom"/>
</dbReference>
<dbReference type="GO" id="GO:0050852">
    <property type="term" value="P:T cell receptor signaling pathway"/>
    <property type="evidence" value="ECO:0007669"/>
    <property type="project" value="TreeGrafter"/>
</dbReference>
<evidence type="ECO:0000256" key="5">
    <source>
        <dbReference type="ARBA" id="ARBA00023180"/>
    </source>
</evidence>
<comment type="subcellular location">
    <subcellularLocation>
        <location evidence="1">Membrane</location>
    </subcellularLocation>
</comment>
<evidence type="ECO:0000256" key="4">
    <source>
        <dbReference type="ARBA" id="ARBA00023157"/>
    </source>
</evidence>
<organism evidence="11 12">
    <name type="scientific">Esox lucius</name>
    <name type="common">Northern pike</name>
    <dbReference type="NCBI Taxonomy" id="8010"/>
    <lineage>
        <taxon>Eukaryota</taxon>
        <taxon>Metazoa</taxon>
        <taxon>Chordata</taxon>
        <taxon>Craniata</taxon>
        <taxon>Vertebrata</taxon>
        <taxon>Euteleostomi</taxon>
        <taxon>Actinopterygii</taxon>
        <taxon>Neopterygii</taxon>
        <taxon>Teleostei</taxon>
        <taxon>Protacanthopterygii</taxon>
        <taxon>Esociformes</taxon>
        <taxon>Esocidae</taxon>
        <taxon>Esox</taxon>
    </lineage>
</organism>
<proteinExistence type="predicted"/>
<keyword evidence="4" id="KW-1015">Disulfide bond</keyword>
<evidence type="ECO:0000256" key="8">
    <source>
        <dbReference type="SAM" id="Phobius"/>
    </source>
</evidence>
<keyword evidence="3 8" id="KW-0472">Membrane</keyword>
<feature type="signal peptide" evidence="9">
    <location>
        <begin position="1"/>
        <end position="21"/>
    </location>
</feature>
<dbReference type="InterPro" id="IPR050504">
    <property type="entry name" value="IgSF_BTN/MOG"/>
</dbReference>
<dbReference type="SMART" id="SM00409">
    <property type="entry name" value="IG"/>
    <property type="match status" value="1"/>
</dbReference>
<evidence type="ECO:0000313" key="12">
    <source>
        <dbReference type="Proteomes" id="UP000265140"/>
    </source>
</evidence>
<dbReference type="KEGG" id="els:105010231"/>
<evidence type="ECO:0000256" key="3">
    <source>
        <dbReference type="ARBA" id="ARBA00023136"/>
    </source>
</evidence>
<dbReference type="FunFam" id="2.60.40.10:FF:000142">
    <property type="entry name" value="V-set domain-containing T-cell activation inhibitor 1"/>
    <property type="match status" value="1"/>
</dbReference>
<evidence type="ECO:0000256" key="7">
    <source>
        <dbReference type="SAM" id="MobiDB-lite"/>
    </source>
</evidence>
<feature type="region of interest" description="Disordered" evidence="7">
    <location>
        <begin position="186"/>
        <end position="227"/>
    </location>
</feature>
<dbReference type="GO" id="GO:0005102">
    <property type="term" value="F:signaling receptor binding"/>
    <property type="evidence" value="ECO:0007669"/>
    <property type="project" value="TreeGrafter"/>
</dbReference>
<dbReference type="PROSITE" id="PS50835">
    <property type="entry name" value="IG_LIKE"/>
    <property type="match status" value="1"/>
</dbReference>
<dbReference type="SUPFAM" id="SSF48726">
    <property type="entry name" value="Immunoglobulin"/>
    <property type="match status" value="1"/>
</dbReference>
<dbReference type="InterPro" id="IPR013783">
    <property type="entry name" value="Ig-like_fold"/>
</dbReference>
<evidence type="ECO:0000256" key="9">
    <source>
        <dbReference type="SAM" id="SignalP"/>
    </source>
</evidence>
<evidence type="ECO:0000256" key="6">
    <source>
        <dbReference type="ARBA" id="ARBA00023319"/>
    </source>
</evidence>
<dbReference type="InterPro" id="IPR036179">
    <property type="entry name" value="Ig-like_dom_sf"/>
</dbReference>
<dbReference type="Proteomes" id="UP000265140">
    <property type="component" value="Chromosome 24"/>
</dbReference>
<dbReference type="InterPro" id="IPR013106">
    <property type="entry name" value="Ig_V-set"/>
</dbReference>
<evidence type="ECO:0000259" key="10">
    <source>
        <dbReference type="PROSITE" id="PS50835"/>
    </source>
</evidence>
<dbReference type="InterPro" id="IPR003599">
    <property type="entry name" value="Ig_sub"/>
</dbReference>
<dbReference type="GO" id="GO:0050863">
    <property type="term" value="P:regulation of T cell activation"/>
    <property type="evidence" value="ECO:0007669"/>
    <property type="project" value="UniProtKB-ARBA"/>
</dbReference>
<keyword evidence="8" id="KW-0812">Transmembrane</keyword>
<keyword evidence="8" id="KW-1133">Transmembrane helix</keyword>
<dbReference type="Ensembl" id="ENSELUT00000107954.1">
    <property type="protein sequence ID" value="ENSELUP00000084845.1"/>
    <property type="gene ID" value="ENSELUG00000038202.1"/>
</dbReference>
<reference evidence="11" key="2">
    <citation type="submission" date="2025-08" db="UniProtKB">
        <authorList>
            <consortium name="Ensembl"/>
        </authorList>
    </citation>
    <scope>IDENTIFICATION</scope>
</reference>
<reference evidence="11" key="3">
    <citation type="submission" date="2025-09" db="UniProtKB">
        <authorList>
            <consortium name="Ensembl"/>
        </authorList>
    </citation>
    <scope>IDENTIFICATION</scope>
</reference>
<evidence type="ECO:0000256" key="2">
    <source>
        <dbReference type="ARBA" id="ARBA00022729"/>
    </source>
</evidence>
<keyword evidence="5" id="KW-0325">Glycoprotein</keyword>
<keyword evidence="12" id="KW-1185">Reference proteome</keyword>
<name>A0AAY5K9B5_ESOLU</name>